<keyword evidence="4" id="KW-1185">Reference proteome</keyword>
<feature type="chain" id="PRO_5037892693" description="HMA domain-containing protein" evidence="1">
    <location>
        <begin position="22"/>
        <end position="100"/>
    </location>
</feature>
<dbReference type="Proteomes" id="UP000647241">
    <property type="component" value="Unassembled WGS sequence"/>
</dbReference>
<proteinExistence type="predicted"/>
<dbReference type="PROSITE" id="PS50846">
    <property type="entry name" value="HMA_2"/>
    <property type="match status" value="1"/>
</dbReference>
<feature type="signal peptide" evidence="1">
    <location>
        <begin position="1"/>
        <end position="21"/>
    </location>
</feature>
<dbReference type="InterPro" id="IPR006121">
    <property type="entry name" value="HMA_dom"/>
</dbReference>
<evidence type="ECO:0000256" key="1">
    <source>
        <dbReference type="SAM" id="SignalP"/>
    </source>
</evidence>
<accession>A0A917HB30</accession>
<dbReference type="EMBL" id="BMGT01000002">
    <property type="protein sequence ID" value="GGG72831.1"/>
    <property type="molecule type" value="Genomic_DNA"/>
</dbReference>
<name>A0A917HB30_9BACT</name>
<gene>
    <name evidence="3" type="ORF">GCM10011585_14130</name>
</gene>
<dbReference type="AlphaFoldDB" id="A0A917HB30"/>
<dbReference type="InterPro" id="IPR036163">
    <property type="entry name" value="HMA_dom_sf"/>
</dbReference>
<sequence>MIRRKFIQLITLGTGSLATIAAIETGEKETVTYHVSGYTCITCAVGLETLLKQEKGVAWVKASYPDENVVIKYDPKEVSEDSLKSYIASMGFKAKPAPKA</sequence>
<reference evidence="3" key="1">
    <citation type="journal article" date="2014" name="Int. J. Syst. Evol. Microbiol.">
        <title>Complete genome sequence of Corynebacterium casei LMG S-19264T (=DSM 44701T), isolated from a smear-ripened cheese.</title>
        <authorList>
            <consortium name="US DOE Joint Genome Institute (JGI-PGF)"/>
            <person name="Walter F."/>
            <person name="Albersmeier A."/>
            <person name="Kalinowski J."/>
            <person name="Ruckert C."/>
        </authorList>
    </citation>
    <scope>NUCLEOTIDE SEQUENCE</scope>
    <source>
        <strain evidence="3">CGMCC 1.12997</strain>
    </source>
</reference>
<feature type="domain" description="HMA" evidence="2">
    <location>
        <begin position="29"/>
        <end position="95"/>
    </location>
</feature>
<evidence type="ECO:0000313" key="4">
    <source>
        <dbReference type="Proteomes" id="UP000647241"/>
    </source>
</evidence>
<dbReference type="SUPFAM" id="SSF55008">
    <property type="entry name" value="HMA, heavy metal-associated domain"/>
    <property type="match status" value="1"/>
</dbReference>
<dbReference type="CDD" id="cd00371">
    <property type="entry name" value="HMA"/>
    <property type="match status" value="1"/>
</dbReference>
<organism evidence="3 4">
    <name type="scientific">Edaphobacter dinghuensis</name>
    <dbReference type="NCBI Taxonomy" id="1560005"/>
    <lineage>
        <taxon>Bacteria</taxon>
        <taxon>Pseudomonadati</taxon>
        <taxon>Acidobacteriota</taxon>
        <taxon>Terriglobia</taxon>
        <taxon>Terriglobales</taxon>
        <taxon>Acidobacteriaceae</taxon>
        <taxon>Edaphobacter</taxon>
    </lineage>
</organism>
<evidence type="ECO:0000259" key="2">
    <source>
        <dbReference type="PROSITE" id="PS50846"/>
    </source>
</evidence>
<comment type="caution">
    <text evidence="3">The sequence shown here is derived from an EMBL/GenBank/DDBJ whole genome shotgun (WGS) entry which is preliminary data.</text>
</comment>
<reference evidence="3" key="2">
    <citation type="submission" date="2020-09" db="EMBL/GenBank/DDBJ databases">
        <authorList>
            <person name="Sun Q."/>
            <person name="Zhou Y."/>
        </authorList>
    </citation>
    <scope>NUCLEOTIDE SEQUENCE</scope>
    <source>
        <strain evidence="3">CGMCC 1.12997</strain>
    </source>
</reference>
<keyword evidence="1" id="KW-0732">Signal</keyword>
<dbReference type="GO" id="GO:0046872">
    <property type="term" value="F:metal ion binding"/>
    <property type="evidence" value="ECO:0007669"/>
    <property type="project" value="InterPro"/>
</dbReference>
<dbReference type="RefSeq" id="WP_188553491.1">
    <property type="nucleotide sequence ID" value="NZ_BMGT01000002.1"/>
</dbReference>
<dbReference type="Gene3D" id="3.30.70.100">
    <property type="match status" value="1"/>
</dbReference>
<evidence type="ECO:0000313" key="3">
    <source>
        <dbReference type="EMBL" id="GGG72831.1"/>
    </source>
</evidence>
<protein>
    <recommendedName>
        <fullName evidence="2">HMA domain-containing protein</fullName>
    </recommendedName>
</protein>